<dbReference type="RefSeq" id="WP_209537477.1">
    <property type="nucleotide sequence ID" value="NZ_CP053381.1"/>
</dbReference>
<dbReference type="CDD" id="cd02440">
    <property type="entry name" value="AdoMet_MTases"/>
    <property type="match status" value="1"/>
</dbReference>
<evidence type="ECO:0000313" key="1">
    <source>
        <dbReference type="EMBL" id="QTP55253.1"/>
    </source>
</evidence>
<accession>A0ABX7W4D1</accession>
<keyword evidence="1" id="KW-0489">Methyltransferase</keyword>
<proteinExistence type="predicted"/>
<dbReference type="SUPFAM" id="SSF53335">
    <property type="entry name" value="S-adenosyl-L-methionine-dependent methyltransferases"/>
    <property type="match status" value="1"/>
</dbReference>
<dbReference type="EMBL" id="CP053381">
    <property type="protein sequence ID" value="QTP55253.1"/>
    <property type="molecule type" value="Genomic_DNA"/>
</dbReference>
<dbReference type="Pfam" id="PF13489">
    <property type="entry name" value="Methyltransf_23"/>
    <property type="match status" value="1"/>
</dbReference>
<evidence type="ECO:0000313" key="2">
    <source>
        <dbReference type="Proteomes" id="UP000671868"/>
    </source>
</evidence>
<dbReference type="GO" id="GO:0032259">
    <property type="term" value="P:methylation"/>
    <property type="evidence" value="ECO:0007669"/>
    <property type="project" value="UniProtKB-KW"/>
</dbReference>
<keyword evidence="1" id="KW-0808">Transferase</keyword>
<keyword evidence="2" id="KW-1185">Reference proteome</keyword>
<reference evidence="1 2" key="1">
    <citation type="journal article" date="2021" name="Front. Microbiol.">
        <title>Aerobic Denitrification and Heterotrophic Sulfur Oxidation in the Genus Halomonas Revealed by Six Novel Species Characterizations and Genome-Based Analysis.</title>
        <authorList>
            <person name="Wang L."/>
            <person name="Shao Z."/>
        </authorList>
    </citation>
    <scope>NUCLEOTIDE SEQUENCE [LARGE SCALE GENOMIC DNA]</scope>
    <source>
        <strain evidence="1 2">MCCC 1A11059</strain>
    </source>
</reference>
<gene>
    <name evidence="1" type="ORF">HNO51_11490</name>
</gene>
<dbReference type="InterPro" id="IPR029063">
    <property type="entry name" value="SAM-dependent_MTases_sf"/>
</dbReference>
<dbReference type="Proteomes" id="UP000671868">
    <property type="component" value="Chromosome"/>
</dbReference>
<dbReference type="Gene3D" id="3.40.50.150">
    <property type="entry name" value="Vaccinia Virus protein VP39"/>
    <property type="match status" value="1"/>
</dbReference>
<dbReference type="GO" id="GO:0008168">
    <property type="term" value="F:methyltransferase activity"/>
    <property type="evidence" value="ECO:0007669"/>
    <property type="project" value="UniProtKB-KW"/>
</dbReference>
<sequence>MNVTRKGFYKAFEDKFRGDREEIKSRLEVYLPFVEALKESVPDVTGLDLGCGRGEWLELLRDSGVVAQGVDLDEDMLAACHECGLHVNKADALSCISDMDDESVTIISAFHVIEHIPFNDLQSLLKESFRVLKPGGLLILETPNSENIVVGTSRFYLDPTHQRPIPAQLLSFISEYLGFQRVKTLYLQEPEFLFEKEQIRLYDVLSGVSPDYAVVAQKDGEEKLLSRMSVLFDREYGFSLEKLSNKYDEYINFQLKQSEARAEKAEEEVSELLISRSWRITAPLRWLQQQLRLLRNYGLKARLKVGGDKISYKCKAVVRKCLDPNDIVRHKIIVVADRLGFYPVLRSIYRRFIKNTSKGVSSGCYGGLLNPNSLEELPPRAKQLYFEFKSSSSQQQESH</sequence>
<organism evidence="1 2">
    <name type="scientific">Billgrantia sulfidoxydans</name>
    <dbReference type="NCBI Taxonomy" id="2733484"/>
    <lineage>
        <taxon>Bacteria</taxon>
        <taxon>Pseudomonadati</taxon>
        <taxon>Pseudomonadota</taxon>
        <taxon>Gammaproteobacteria</taxon>
        <taxon>Oceanospirillales</taxon>
        <taxon>Halomonadaceae</taxon>
        <taxon>Billgrantia</taxon>
    </lineage>
</organism>
<name>A0ABX7W4D1_9GAMM</name>
<dbReference type="PANTHER" id="PTHR43591">
    <property type="entry name" value="METHYLTRANSFERASE"/>
    <property type="match status" value="1"/>
</dbReference>
<protein>
    <submittedName>
        <fullName evidence="1">Class I SAM-dependent methyltransferase</fullName>
    </submittedName>
</protein>